<dbReference type="InterPro" id="IPR001374">
    <property type="entry name" value="R3H_dom"/>
</dbReference>
<comment type="subcellular location">
    <subcellularLocation>
        <location evidence="6">Cytoplasm</location>
    </subcellularLocation>
</comment>
<gene>
    <name evidence="6" type="primary">khpB</name>
    <name evidence="6" type="synonym">eloR</name>
    <name evidence="9" type="ORF">SAMN02745702_00144</name>
</gene>
<dbReference type="Pfam" id="PF14804">
    <property type="entry name" value="Jag_N"/>
    <property type="match status" value="1"/>
</dbReference>
<comment type="caution">
    <text evidence="6">Lacks conserved residue(s) required for the propagation of feature annotation.</text>
</comment>
<dbReference type="GO" id="GO:0003723">
    <property type="term" value="F:RNA binding"/>
    <property type="evidence" value="ECO:0007669"/>
    <property type="project" value="UniProtKB-UniRule"/>
</dbReference>
<dbReference type="GO" id="GO:0008360">
    <property type="term" value="P:regulation of cell shape"/>
    <property type="evidence" value="ECO:0007669"/>
    <property type="project" value="UniProtKB-KW"/>
</dbReference>
<dbReference type="AlphaFoldDB" id="A0A1T4VEW0"/>
<dbReference type="Gene3D" id="3.30.1370.50">
    <property type="entry name" value="R3H-like domain"/>
    <property type="match status" value="1"/>
</dbReference>
<dbReference type="SMART" id="SM01245">
    <property type="entry name" value="Jag_N"/>
    <property type="match status" value="1"/>
</dbReference>
<dbReference type="EMBL" id="FUYA01000001">
    <property type="protein sequence ID" value="SKA63492.1"/>
    <property type="molecule type" value="Genomic_DNA"/>
</dbReference>
<dbReference type="OrthoDB" id="9794483at2"/>
<dbReference type="InterPro" id="IPR034079">
    <property type="entry name" value="R3H_KhpB"/>
</dbReference>
<evidence type="ECO:0000256" key="3">
    <source>
        <dbReference type="ARBA" id="ARBA00022960"/>
    </source>
</evidence>
<dbReference type="CDD" id="cd02644">
    <property type="entry name" value="R3H_jag"/>
    <property type="match status" value="1"/>
</dbReference>
<evidence type="ECO:0000256" key="1">
    <source>
        <dbReference type="ARBA" id="ARBA00022490"/>
    </source>
</evidence>
<accession>A0A1T4VEW0</accession>
<comment type="domain">
    <text evidence="6">Has an N-terminal Jag-N domain and 2 RNA-binding domains (KH and R3H).</text>
</comment>
<keyword evidence="5 6" id="KW-0961">Cell wall biogenesis/degradation</keyword>
<dbReference type="Pfam" id="PF13083">
    <property type="entry name" value="KH_KhpA-B"/>
    <property type="match status" value="1"/>
</dbReference>
<dbReference type="RefSeq" id="WP_078683474.1">
    <property type="nucleotide sequence ID" value="NZ_FUYA01000001.1"/>
</dbReference>
<dbReference type="PANTHER" id="PTHR35800">
    <property type="entry name" value="PROTEIN JAG"/>
    <property type="match status" value="1"/>
</dbReference>
<dbReference type="STRING" id="1121442.SAMN02745702_00144"/>
<protein>
    <recommendedName>
        <fullName evidence="6">RNA-binding protein KhpB</fullName>
    </recommendedName>
    <alternativeName>
        <fullName evidence="6">RNA-binding protein EloR</fullName>
    </alternativeName>
</protein>
<feature type="compositionally biased region" description="Low complexity" evidence="7">
    <location>
        <begin position="144"/>
        <end position="169"/>
    </location>
</feature>
<evidence type="ECO:0000313" key="9">
    <source>
        <dbReference type="EMBL" id="SKA63492.1"/>
    </source>
</evidence>
<dbReference type="Gene3D" id="3.30.30.80">
    <property type="entry name" value="probable RNA-binding protein from clostridium symbiosum atcc 14940"/>
    <property type="match status" value="1"/>
</dbReference>
<dbReference type="PANTHER" id="PTHR35800:SF1">
    <property type="entry name" value="RNA-BINDING PROTEIN KHPB"/>
    <property type="match status" value="1"/>
</dbReference>
<dbReference type="InterPro" id="IPR039247">
    <property type="entry name" value="KhpB"/>
</dbReference>
<evidence type="ECO:0000256" key="2">
    <source>
        <dbReference type="ARBA" id="ARBA00022884"/>
    </source>
</evidence>
<dbReference type="InterPro" id="IPR036867">
    <property type="entry name" value="R3H_dom_sf"/>
</dbReference>
<keyword evidence="4 6" id="KW-0143">Chaperone</keyword>
<dbReference type="SMART" id="SM00393">
    <property type="entry name" value="R3H"/>
    <property type="match status" value="1"/>
</dbReference>
<evidence type="ECO:0000256" key="7">
    <source>
        <dbReference type="SAM" id="MobiDB-lite"/>
    </source>
</evidence>
<sequence length="335" mass="37162">MKEFKEFEAKTVDAAIDAACRHYGVERSKLEIEILRGESTGIFGFGKKNALVQARRRASALASSSILDDDFLRNTFKRPSFSKNNSEKHDSPPDSAPSTGHSPSPAHEETAQASTPEPQTPAAPPKPAAKAPQEPKKPATQRDSAPAPSAQTTAPQQPTPQKAQQKPSQRASHFPSKEALEPVVTDALRVLLQPLTSQCKLSFSLEGTRVKVRIENEDDPELLIGREGQTIAALQYILNRIVSRHFETTVQVHLDTANYRDRQDEEIRDMALSLGSKAKRSGRTHSTRALSSYHRRIVHLALQDDPELQTNSIGEGPLKRVLIEPTTRKRRKPRR</sequence>
<evidence type="ECO:0000256" key="6">
    <source>
        <dbReference type="HAMAP-Rule" id="MF_00867"/>
    </source>
</evidence>
<dbReference type="InterPro" id="IPR038008">
    <property type="entry name" value="Jag_KH"/>
</dbReference>
<keyword evidence="1 6" id="KW-0963">Cytoplasm</keyword>
<evidence type="ECO:0000259" key="8">
    <source>
        <dbReference type="PROSITE" id="PS51061"/>
    </source>
</evidence>
<dbReference type="Pfam" id="PF01424">
    <property type="entry name" value="R3H"/>
    <property type="match status" value="1"/>
</dbReference>
<keyword evidence="2 6" id="KW-0694">RNA-binding</keyword>
<keyword evidence="10" id="KW-1185">Reference proteome</keyword>
<dbReference type="GO" id="GO:0005737">
    <property type="term" value="C:cytoplasm"/>
    <property type="evidence" value="ECO:0007669"/>
    <property type="project" value="UniProtKB-SubCell"/>
</dbReference>
<dbReference type="GO" id="GO:0009252">
    <property type="term" value="P:peptidoglycan biosynthetic process"/>
    <property type="evidence" value="ECO:0007669"/>
    <property type="project" value="UniProtKB-UniRule"/>
</dbReference>
<evidence type="ECO:0000256" key="4">
    <source>
        <dbReference type="ARBA" id="ARBA00023186"/>
    </source>
</evidence>
<comment type="function">
    <text evidence="6">A probable RNA chaperone. Forms a complex with KhpA which binds to cellular RNA and controls its expression. Plays a role in peptidoglycan (PG) homeostasis and cell length regulation.</text>
</comment>
<reference evidence="9 10" key="1">
    <citation type="submission" date="2017-02" db="EMBL/GenBank/DDBJ databases">
        <authorList>
            <person name="Peterson S.W."/>
        </authorList>
    </citation>
    <scope>NUCLEOTIDE SEQUENCE [LARGE SCALE GENOMIC DNA]</scope>
    <source>
        <strain evidence="9 10">DSM 18034</strain>
    </source>
</reference>
<evidence type="ECO:0000256" key="5">
    <source>
        <dbReference type="ARBA" id="ARBA00023316"/>
    </source>
</evidence>
<feature type="region of interest" description="Disordered" evidence="7">
    <location>
        <begin position="62"/>
        <end position="177"/>
    </location>
</feature>
<proteinExistence type="inferred from homology"/>
<comment type="subunit">
    <text evidence="6">Forms a complex with KhpA.</text>
</comment>
<evidence type="ECO:0000313" key="10">
    <source>
        <dbReference type="Proteomes" id="UP000189733"/>
    </source>
</evidence>
<dbReference type="Gene3D" id="3.30.300.20">
    <property type="match status" value="1"/>
</dbReference>
<name>A0A1T4VEW0_9BACT</name>
<dbReference type="PROSITE" id="PS51061">
    <property type="entry name" value="R3H"/>
    <property type="match status" value="1"/>
</dbReference>
<dbReference type="InterPro" id="IPR032782">
    <property type="entry name" value="KhpB_N"/>
</dbReference>
<dbReference type="InterPro" id="IPR015946">
    <property type="entry name" value="KH_dom-like_a/b"/>
</dbReference>
<dbReference type="CDD" id="cd02414">
    <property type="entry name" value="KH-II_Jag"/>
    <property type="match status" value="1"/>
</dbReference>
<dbReference type="HAMAP" id="MF_00867">
    <property type="entry name" value="KhpB"/>
    <property type="match status" value="1"/>
</dbReference>
<comment type="similarity">
    <text evidence="6">Belongs to the KhpB RNA-binding protein family.</text>
</comment>
<dbReference type="GO" id="GO:0071555">
    <property type="term" value="P:cell wall organization"/>
    <property type="evidence" value="ECO:0007669"/>
    <property type="project" value="UniProtKB-KW"/>
</dbReference>
<feature type="domain" description="R3H" evidence="8">
    <location>
        <begin position="261"/>
        <end position="327"/>
    </location>
</feature>
<feature type="compositionally biased region" description="Pro residues" evidence="7">
    <location>
        <begin position="118"/>
        <end position="127"/>
    </location>
</feature>
<keyword evidence="3 6" id="KW-0133">Cell shape</keyword>
<dbReference type="InterPro" id="IPR038247">
    <property type="entry name" value="Jag_N_dom_sf"/>
</dbReference>
<organism evidence="9 10">
    <name type="scientific">Desulfobaculum bizertense DSM 18034</name>
    <dbReference type="NCBI Taxonomy" id="1121442"/>
    <lineage>
        <taxon>Bacteria</taxon>
        <taxon>Pseudomonadati</taxon>
        <taxon>Thermodesulfobacteriota</taxon>
        <taxon>Desulfovibrionia</taxon>
        <taxon>Desulfovibrionales</taxon>
        <taxon>Desulfovibrionaceae</taxon>
        <taxon>Desulfobaculum</taxon>
    </lineage>
</organism>
<feature type="region of interest" description="Disordered" evidence="7">
    <location>
        <begin position="306"/>
        <end position="335"/>
    </location>
</feature>
<dbReference type="Proteomes" id="UP000189733">
    <property type="component" value="Unassembled WGS sequence"/>
</dbReference>
<dbReference type="SUPFAM" id="SSF82708">
    <property type="entry name" value="R3H domain"/>
    <property type="match status" value="1"/>
</dbReference>